<dbReference type="InterPro" id="IPR036890">
    <property type="entry name" value="HATPase_C_sf"/>
</dbReference>
<dbReference type="InterPro" id="IPR003594">
    <property type="entry name" value="HATPase_dom"/>
</dbReference>
<evidence type="ECO:0000313" key="10">
    <source>
        <dbReference type="Proteomes" id="UP000178615"/>
    </source>
</evidence>
<comment type="catalytic activity">
    <reaction evidence="1">
        <text>ATP + protein L-histidine = ADP + protein N-phospho-L-histidine.</text>
        <dbReference type="EC" id="2.7.13.3"/>
    </reaction>
</comment>
<dbReference type="CDD" id="cd00082">
    <property type="entry name" value="HisKA"/>
    <property type="match status" value="1"/>
</dbReference>
<dbReference type="PROSITE" id="PS50109">
    <property type="entry name" value="HIS_KIN"/>
    <property type="match status" value="1"/>
</dbReference>
<keyword evidence="7" id="KW-0472">Membrane</keyword>
<dbReference type="GO" id="GO:0004721">
    <property type="term" value="F:phosphoprotein phosphatase activity"/>
    <property type="evidence" value="ECO:0007669"/>
    <property type="project" value="TreeGrafter"/>
</dbReference>
<dbReference type="Proteomes" id="UP000178615">
    <property type="component" value="Unassembled WGS sequence"/>
</dbReference>
<keyword evidence="4" id="KW-0808">Transferase</keyword>
<evidence type="ECO:0000256" key="1">
    <source>
        <dbReference type="ARBA" id="ARBA00000085"/>
    </source>
</evidence>
<dbReference type="GO" id="GO:0000155">
    <property type="term" value="F:phosphorelay sensor kinase activity"/>
    <property type="evidence" value="ECO:0007669"/>
    <property type="project" value="InterPro"/>
</dbReference>
<evidence type="ECO:0000256" key="3">
    <source>
        <dbReference type="ARBA" id="ARBA00022553"/>
    </source>
</evidence>
<dbReference type="PRINTS" id="PR00344">
    <property type="entry name" value="BCTRLSENSOR"/>
</dbReference>
<evidence type="ECO:0000256" key="7">
    <source>
        <dbReference type="SAM" id="Phobius"/>
    </source>
</evidence>
<protein>
    <recommendedName>
        <fullName evidence="2">histidine kinase</fullName>
        <ecNumber evidence="2">2.7.13.3</ecNumber>
    </recommendedName>
</protein>
<evidence type="ECO:0000259" key="8">
    <source>
        <dbReference type="PROSITE" id="PS50109"/>
    </source>
</evidence>
<name>A0A1F4UNF6_UNCKA</name>
<evidence type="ECO:0000256" key="5">
    <source>
        <dbReference type="ARBA" id="ARBA00022777"/>
    </source>
</evidence>
<dbReference type="PANTHER" id="PTHR45453:SF1">
    <property type="entry name" value="PHOSPHATE REGULON SENSOR PROTEIN PHOR"/>
    <property type="match status" value="1"/>
</dbReference>
<dbReference type="AlphaFoldDB" id="A0A1F4UNF6"/>
<dbReference type="GO" id="GO:0016036">
    <property type="term" value="P:cellular response to phosphate starvation"/>
    <property type="evidence" value="ECO:0007669"/>
    <property type="project" value="TreeGrafter"/>
</dbReference>
<dbReference type="PANTHER" id="PTHR45453">
    <property type="entry name" value="PHOSPHATE REGULON SENSOR PROTEIN PHOR"/>
    <property type="match status" value="1"/>
</dbReference>
<reference evidence="9 10" key="1">
    <citation type="journal article" date="2016" name="Nat. Commun.">
        <title>Thousands of microbial genomes shed light on interconnected biogeochemical processes in an aquifer system.</title>
        <authorList>
            <person name="Anantharaman K."/>
            <person name="Brown C.T."/>
            <person name="Hug L.A."/>
            <person name="Sharon I."/>
            <person name="Castelle C.J."/>
            <person name="Probst A.J."/>
            <person name="Thomas B.C."/>
            <person name="Singh A."/>
            <person name="Wilkins M.J."/>
            <person name="Karaoz U."/>
            <person name="Brodie E.L."/>
            <person name="Williams K.H."/>
            <person name="Hubbard S.S."/>
            <person name="Banfield J.F."/>
        </authorList>
    </citation>
    <scope>NUCLEOTIDE SEQUENCE [LARGE SCALE GENOMIC DNA]</scope>
</reference>
<dbReference type="SMART" id="SM00388">
    <property type="entry name" value="HisKA"/>
    <property type="match status" value="1"/>
</dbReference>
<accession>A0A1F4UNF6</accession>
<keyword evidence="3" id="KW-0597">Phosphoprotein</keyword>
<dbReference type="InterPro" id="IPR050351">
    <property type="entry name" value="BphY/WalK/GraS-like"/>
</dbReference>
<dbReference type="FunFam" id="3.30.565.10:FF:000006">
    <property type="entry name" value="Sensor histidine kinase WalK"/>
    <property type="match status" value="1"/>
</dbReference>
<dbReference type="GO" id="GO:0005886">
    <property type="term" value="C:plasma membrane"/>
    <property type="evidence" value="ECO:0007669"/>
    <property type="project" value="TreeGrafter"/>
</dbReference>
<dbReference type="EMBL" id="MEUV01000004">
    <property type="protein sequence ID" value="OGC46446.1"/>
    <property type="molecule type" value="Genomic_DNA"/>
</dbReference>
<evidence type="ECO:0000256" key="4">
    <source>
        <dbReference type="ARBA" id="ARBA00022679"/>
    </source>
</evidence>
<feature type="transmembrane region" description="Helical" evidence="7">
    <location>
        <begin position="12"/>
        <end position="29"/>
    </location>
</feature>
<dbReference type="Gene3D" id="3.30.565.10">
    <property type="entry name" value="Histidine kinase-like ATPase, C-terminal domain"/>
    <property type="match status" value="1"/>
</dbReference>
<keyword evidence="6" id="KW-0902">Two-component regulatory system</keyword>
<evidence type="ECO:0000256" key="2">
    <source>
        <dbReference type="ARBA" id="ARBA00012438"/>
    </source>
</evidence>
<dbReference type="SUPFAM" id="SSF55874">
    <property type="entry name" value="ATPase domain of HSP90 chaperone/DNA topoisomerase II/histidine kinase"/>
    <property type="match status" value="1"/>
</dbReference>
<dbReference type="InterPro" id="IPR003661">
    <property type="entry name" value="HisK_dim/P_dom"/>
</dbReference>
<gene>
    <name evidence="9" type="ORF">A2V49_02850</name>
</gene>
<dbReference type="Gene3D" id="1.10.287.130">
    <property type="match status" value="1"/>
</dbReference>
<dbReference type="EC" id="2.7.13.3" evidence="2"/>
<dbReference type="SMART" id="SM00387">
    <property type="entry name" value="HATPase_c"/>
    <property type="match status" value="1"/>
</dbReference>
<proteinExistence type="predicted"/>
<dbReference type="InterPro" id="IPR004358">
    <property type="entry name" value="Sig_transdc_His_kin-like_C"/>
</dbReference>
<sequence>MFKSARIKLTAWYLAIIMFITLSFSFIFYEMSVSTLKRAFLMHERRIEDRLEMMMPRFQDNVPPRFQALISQETIREIRIKTISNLIVLNIVILSVSGILGYFLAGLTLKPIEGTMEKQKAFVADAAHELKTPLTAIKTNLEVNIRNKELNIEEAKNIMRDTVSDIDSLSLLANSLLKDAHYGNLQNTYDKEDLELSKIINDVINKFRTKANKNNIQIISNLNPAKLYSDKKSINELISILLDNAIKFNNKDGFIYIDLVKEGDQVKLSVKDTGIGIKKDELDHIFDRFYKADSSRNKKVSDGFGLGLSIAKQIVESNKGTIEVQSKINEGTIITVIFNV</sequence>
<feature type="domain" description="Histidine kinase" evidence="8">
    <location>
        <begin position="125"/>
        <end position="340"/>
    </location>
</feature>
<evidence type="ECO:0000256" key="6">
    <source>
        <dbReference type="ARBA" id="ARBA00023012"/>
    </source>
</evidence>
<dbReference type="InterPro" id="IPR036097">
    <property type="entry name" value="HisK_dim/P_sf"/>
</dbReference>
<feature type="transmembrane region" description="Helical" evidence="7">
    <location>
        <begin position="86"/>
        <end position="109"/>
    </location>
</feature>
<dbReference type="Pfam" id="PF02518">
    <property type="entry name" value="HATPase_c"/>
    <property type="match status" value="1"/>
</dbReference>
<dbReference type="CDD" id="cd00075">
    <property type="entry name" value="HATPase"/>
    <property type="match status" value="1"/>
</dbReference>
<dbReference type="Pfam" id="PF00512">
    <property type="entry name" value="HisKA"/>
    <property type="match status" value="1"/>
</dbReference>
<keyword evidence="7" id="KW-0812">Transmembrane</keyword>
<keyword evidence="5" id="KW-0418">Kinase</keyword>
<organism evidence="9 10">
    <name type="scientific">candidate division WWE3 bacterium RBG_19FT_COMBO_34_6</name>
    <dbReference type="NCBI Taxonomy" id="1802612"/>
    <lineage>
        <taxon>Bacteria</taxon>
        <taxon>Katanobacteria</taxon>
    </lineage>
</organism>
<dbReference type="SUPFAM" id="SSF47384">
    <property type="entry name" value="Homodimeric domain of signal transducing histidine kinase"/>
    <property type="match status" value="1"/>
</dbReference>
<dbReference type="InterPro" id="IPR005467">
    <property type="entry name" value="His_kinase_dom"/>
</dbReference>
<evidence type="ECO:0000313" key="9">
    <source>
        <dbReference type="EMBL" id="OGC46446.1"/>
    </source>
</evidence>
<comment type="caution">
    <text evidence="9">The sequence shown here is derived from an EMBL/GenBank/DDBJ whole genome shotgun (WGS) entry which is preliminary data.</text>
</comment>
<keyword evidence="7" id="KW-1133">Transmembrane helix</keyword>